<evidence type="ECO:0000313" key="2">
    <source>
        <dbReference type="Proteomes" id="UP000596661"/>
    </source>
</evidence>
<evidence type="ECO:0000313" key="1">
    <source>
        <dbReference type="EnsemblPlants" id="cds.evm.model.07.1579"/>
    </source>
</evidence>
<dbReference type="Proteomes" id="UP000596661">
    <property type="component" value="Chromosome 7"/>
</dbReference>
<dbReference type="Gramene" id="evm.model.07.1579">
    <property type="protein sequence ID" value="cds.evm.model.07.1579"/>
    <property type="gene ID" value="evm.TU.07.1579"/>
</dbReference>
<sequence length="139" mass="16029">MLQAYSEIDGFRNVPGLMWHRLFTLGESVSINVDGLSAWSWSHISSGPQLPLRTYFANLIAKIGIVPFQLIPSSYRLLDGWYVFYKINKLKVPSLKETFFYCVKANPMRANRSKLGVFSLDKRPDTYCPIFQEDHPHDL</sequence>
<name>A0A803Q382_CANSA</name>
<dbReference type="AlphaFoldDB" id="A0A803Q382"/>
<proteinExistence type="predicted"/>
<protein>
    <submittedName>
        <fullName evidence="1">Uncharacterized protein</fullName>
    </submittedName>
</protein>
<keyword evidence="2" id="KW-1185">Reference proteome</keyword>
<dbReference type="EnsemblPlants" id="evm.model.07.1579">
    <property type="protein sequence ID" value="cds.evm.model.07.1579"/>
    <property type="gene ID" value="evm.TU.07.1579"/>
</dbReference>
<dbReference type="EMBL" id="UZAU01000672">
    <property type="status" value="NOT_ANNOTATED_CDS"/>
    <property type="molecule type" value="Genomic_DNA"/>
</dbReference>
<organism evidence="1 2">
    <name type="scientific">Cannabis sativa</name>
    <name type="common">Hemp</name>
    <name type="synonym">Marijuana</name>
    <dbReference type="NCBI Taxonomy" id="3483"/>
    <lineage>
        <taxon>Eukaryota</taxon>
        <taxon>Viridiplantae</taxon>
        <taxon>Streptophyta</taxon>
        <taxon>Embryophyta</taxon>
        <taxon>Tracheophyta</taxon>
        <taxon>Spermatophyta</taxon>
        <taxon>Magnoliopsida</taxon>
        <taxon>eudicotyledons</taxon>
        <taxon>Gunneridae</taxon>
        <taxon>Pentapetalae</taxon>
        <taxon>rosids</taxon>
        <taxon>fabids</taxon>
        <taxon>Rosales</taxon>
        <taxon>Cannabaceae</taxon>
        <taxon>Cannabis</taxon>
    </lineage>
</organism>
<reference evidence="1" key="2">
    <citation type="submission" date="2021-03" db="UniProtKB">
        <authorList>
            <consortium name="EnsemblPlants"/>
        </authorList>
    </citation>
    <scope>IDENTIFICATION</scope>
</reference>
<accession>A0A803Q382</accession>
<reference evidence="1" key="1">
    <citation type="submission" date="2018-11" db="EMBL/GenBank/DDBJ databases">
        <authorList>
            <person name="Grassa J C."/>
        </authorList>
    </citation>
    <scope>NUCLEOTIDE SEQUENCE [LARGE SCALE GENOMIC DNA]</scope>
</reference>